<protein>
    <submittedName>
        <fullName evidence="2">Uncharacterized protein</fullName>
    </submittedName>
</protein>
<feature type="compositionally biased region" description="Low complexity" evidence="1">
    <location>
        <begin position="1"/>
        <end position="10"/>
    </location>
</feature>
<dbReference type="Proteomes" id="UP000796880">
    <property type="component" value="Unassembled WGS sequence"/>
</dbReference>
<sequence length="206" mass="22748">MEVSSSSPSSNDDLISGFSSERGGPVSNPIGGEEEILEESIKDKVKGEDQADDVELGDGGEPGEGGEPREDEFIALRREYGIPLDMSLRVPEEDEVPSQLRRGETSITILAFYCGLKVPLPTFMRKFLQKAHVHPVQLSLSVWQTMLGTYIHWGKENKEKSTVDALTIIRTSNLGAMSIYSTTLLRISITRTLVTFRLLQHPGKSV</sequence>
<dbReference type="AlphaFoldDB" id="A0A8K0DNB2"/>
<reference evidence="2" key="1">
    <citation type="submission" date="2020-03" db="EMBL/GenBank/DDBJ databases">
        <title>A high-quality chromosome-level genome assembly of a woody plant with both climbing and erect habits, Rhamnella rubrinervis.</title>
        <authorList>
            <person name="Lu Z."/>
            <person name="Yang Y."/>
            <person name="Zhu X."/>
            <person name="Sun Y."/>
        </authorList>
    </citation>
    <scope>NUCLEOTIDE SEQUENCE</scope>
    <source>
        <strain evidence="2">BYM</strain>
        <tissue evidence="2">Leaf</tissue>
    </source>
</reference>
<accession>A0A8K0DNB2</accession>
<name>A0A8K0DNB2_9ROSA</name>
<dbReference type="EMBL" id="VOIH02000011">
    <property type="protein sequence ID" value="KAF3433611.1"/>
    <property type="molecule type" value="Genomic_DNA"/>
</dbReference>
<organism evidence="2 3">
    <name type="scientific">Rhamnella rubrinervis</name>
    <dbReference type="NCBI Taxonomy" id="2594499"/>
    <lineage>
        <taxon>Eukaryota</taxon>
        <taxon>Viridiplantae</taxon>
        <taxon>Streptophyta</taxon>
        <taxon>Embryophyta</taxon>
        <taxon>Tracheophyta</taxon>
        <taxon>Spermatophyta</taxon>
        <taxon>Magnoliopsida</taxon>
        <taxon>eudicotyledons</taxon>
        <taxon>Gunneridae</taxon>
        <taxon>Pentapetalae</taxon>
        <taxon>rosids</taxon>
        <taxon>fabids</taxon>
        <taxon>Rosales</taxon>
        <taxon>Rhamnaceae</taxon>
        <taxon>rhamnoid group</taxon>
        <taxon>Rhamneae</taxon>
        <taxon>Rhamnella</taxon>
    </lineage>
</organism>
<feature type="compositionally biased region" description="Basic and acidic residues" evidence="1">
    <location>
        <begin position="39"/>
        <end position="49"/>
    </location>
</feature>
<feature type="region of interest" description="Disordered" evidence="1">
    <location>
        <begin position="1"/>
        <end position="69"/>
    </location>
</feature>
<keyword evidence="3" id="KW-1185">Reference proteome</keyword>
<evidence type="ECO:0000256" key="1">
    <source>
        <dbReference type="SAM" id="MobiDB-lite"/>
    </source>
</evidence>
<dbReference type="OrthoDB" id="1750920at2759"/>
<gene>
    <name evidence="2" type="ORF">FNV43_RR24713</name>
</gene>
<comment type="caution">
    <text evidence="2">The sequence shown here is derived from an EMBL/GenBank/DDBJ whole genome shotgun (WGS) entry which is preliminary data.</text>
</comment>
<evidence type="ECO:0000313" key="3">
    <source>
        <dbReference type="Proteomes" id="UP000796880"/>
    </source>
</evidence>
<proteinExistence type="predicted"/>
<evidence type="ECO:0000313" key="2">
    <source>
        <dbReference type="EMBL" id="KAF3433611.1"/>
    </source>
</evidence>